<feature type="compositionally biased region" description="Basic and acidic residues" evidence="1">
    <location>
        <begin position="51"/>
        <end position="61"/>
    </location>
</feature>
<dbReference type="Proteomes" id="UP001530400">
    <property type="component" value="Unassembled WGS sequence"/>
</dbReference>
<evidence type="ECO:0000256" key="1">
    <source>
        <dbReference type="SAM" id="MobiDB-lite"/>
    </source>
</evidence>
<accession>A0ABD3NPH4</accession>
<organism evidence="2 3">
    <name type="scientific">Cyclotella atomus</name>
    <dbReference type="NCBI Taxonomy" id="382360"/>
    <lineage>
        <taxon>Eukaryota</taxon>
        <taxon>Sar</taxon>
        <taxon>Stramenopiles</taxon>
        <taxon>Ochrophyta</taxon>
        <taxon>Bacillariophyta</taxon>
        <taxon>Coscinodiscophyceae</taxon>
        <taxon>Thalassiosirophycidae</taxon>
        <taxon>Stephanodiscales</taxon>
        <taxon>Stephanodiscaceae</taxon>
        <taxon>Cyclotella</taxon>
    </lineage>
</organism>
<dbReference type="EMBL" id="JALLPJ020001010">
    <property type="protein sequence ID" value="KAL3778030.1"/>
    <property type="molecule type" value="Genomic_DNA"/>
</dbReference>
<keyword evidence="3" id="KW-1185">Reference proteome</keyword>
<evidence type="ECO:0008006" key="4">
    <source>
        <dbReference type="Google" id="ProtNLM"/>
    </source>
</evidence>
<sequence length="440" mass="48865">MSNLAKDNDDAAVTWESFFDDEYQDDLDGFDGAIGRDLDGVEQQLLNDSSRVTDSDDKGPHVEPATAEAGRDTDSWNGFDDLLREGIGNTPDILWGTELPEEINEQDVANFESVLTLKDDGKFAPAEVSDGPESQKSSHSKTSILSLRRWIERATGKHEYMNTVISSPAYIASAIKIAIDLTTQIIDAEDLYKSGVRDKLDMLPVSAAHDWAEHVVVQFDDTESSSESKQHNINAKVDEFLHQFEQQRQRQIMCHDNARASEQAGSSRNVFKGKQHEGVSMHPPDLTPNSDCCVGHAGCLNVRSAQIQCPDSSVDSPSNPENAHMQRMFYLGLVFYELFSGGQRPPSKLCALASSECAFESLSTATLAQDRNGEDHFIGANKRLQSVNQNSGLCRVYCKYLKLIQQCHKLSVSFDSQHVGMRLWNICWQRHLFATALGSV</sequence>
<reference evidence="2 3" key="1">
    <citation type="submission" date="2024-10" db="EMBL/GenBank/DDBJ databases">
        <title>Updated reference genomes for cyclostephanoid diatoms.</title>
        <authorList>
            <person name="Roberts W.R."/>
            <person name="Alverson A.J."/>
        </authorList>
    </citation>
    <scope>NUCLEOTIDE SEQUENCE [LARGE SCALE GENOMIC DNA]</scope>
    <source>
        <strain evidence="2 3">AJA010-31</strain>
    </source>
</reference>
<gene>
    <name evidence="2" type="ORF">ACHAWO_008753</name>
</gene>
<evidence type="ECO:0000313" key="3">
    <source>
        <dbReference type="Proteomes" id="UP001530400"/>
    </source>
</evidence>
<evidence type="ECO:0000313" key="2">
    <source>
        <dbReference type="EMBL" id="KAL3778030.1"/>
    </source>
</evidence>
<feature type="region of interest" description="Disordered" evidence="1">
    <location>
        <begin position="46"/>
        <end position="76"/>
    </location>
</feature>
<comment type="caution">
    <text evidence="2">The sequence shown here is derived from an EMBL/GenBank/DDBJ whole genome shotgun (WGS) entry which is preliminary data.</text>
</comment>
<dbReference type="AlphaFoldDB" id="A0ABD3NPH4"/>
<name>A0ABD3NPH4_9STRA</name>
<protein>
    <recommendedName>
        <fullName evidence="4">Protein kinase domain-containing protein</fullName>
    </recommendedName>
</protein>
<proteinExistence type="predicted"/>